<evidence type="ECO:0000313" key="2">
    <source>
        <dbReference type="EMBL" id="KKR42691.1"/>
    </source>
</evidence>
<accession>A0A0G0QZ50</accession>
<feature type="domain" description="Methyltransferase FkbM" evidence="1">
    <location>
        <begin position="126"/>
        <end position="299"/>
    </location>
</feature>
<dbReference type="NCBIfam" id="TIGR01444">
    <property type="entry name" value="fkbM_fam"/>
    <property type="match status" value="1"/>
</dbReference>
<dbReference type="Gene3D" id="3.40.50.150">
    <property type="entry name" value="Vaccinia Virus protein VP39"/>
    <property type="match status" value="1"/>
</dbReference>
<protein>
    <recommendedName>
        <fullName evidence="1">Methyltransferase FkbM domain-containing protein</fullName>
    </recommendedName>
</protein>
<evidence type="ECO:0000259" key="1">
    <source>
        <dbReference type="Pfam" id="PF05050"/>
    </source>
</evidence>
<dbReference type="InterPro" id="IPR052514">
    <property type="entry name" value="SAM-dependent_MTase"/>
</dbReference>
<name>A0A0G0QZ50_9BACT</name>
<dbReference type="CDD" id="cd02440">
    <property type="entry name" value="AdoMet_MTases"/>
    <property type="match status" value="1"/>
</dbReference>
<comment type="caution">
    <text evidence="2">The sequence shown here is derived from an EMBL/GenBank/DDBJ whole genome shotgun (WGS) entry which is preliminary data.</text>
</comment>
<dbReference type="PATRIC" id="fig|1618431.3.peg.142"/>
<organism evidence="2 3">
    <name type="scientific">Candidatus Daviesbacteria bacterium GW2011_GWC2_40_12</name>
    <dbReference type="NCBI Taxonomy" id="1618431"/>
    <lineage>
        <taxon>Bacteria</taxon>
        <taxon>Candidatus Daviesiibacteriota</taxon>
    </lineage>
</organism>
<proteinExistence type="predicted"/>
<dbReference type="AlphaFoldDB" id="A0A0G0QZ50"/>
<dbReference type="Proteomes" id="UP000034881">
    <property type="component" value="Unassembled WGS sequence"/>
</dbReference>
<dbReference type="SUPFAM" id="SSF53335">
    <property type="entry name" value="S-adenosyl-L-methionine-dependent methyltransferases"/>
    <property type="match status" value="1"/>
</dbReference>
<evidence type="ECO:0000313" key="3">
    <source>
        <dbReference type="Proteomes" id="UP000034881"/>
    </source>
</evidence>
<reference evidence="2 3" key="1">
    <citation type="journal article" date="2015" name="Nature">
        <title>rRNA introns, odd ribosomes, and small enigmatic genomes across a large radiation of phyla.</title>
        <authorList>
            <person name="Brown C.T."/>
            <person name="Hug L.A."/>
            <person name="Thomas B.C."/>
            <person name="Sharon I."/>
            <person name="Castelle C.J."/>
            <person name="Singh A."/>
            <person name="Wilkins M.J."/>
            <person name="Williams K.H."/>
            <person name="Banfield J.F."/>
        </authorList>
    </citation>
    <scope>NUCLEOTIDE SEQUENCE [LARGE SCALE GENOMIC DNA]</scope>
</reference>
<dbReference type="InterPro" id="IPR006342">
    <property type="entry name" value="FkbM_mtfrase"/>
</dbReference>
<dbReference type="Pfam" id="PF05050">
    <property type="entry name" value="Methyltransf_21"/>
    <property type="match status" value="1"/>
</dbReference>
<dbReference type="EMBL" id="LBYB01000001">
    <property type="protein sequence ID" value="KKR42691.1"/>
    <property type="molecule type" value="Genomic_DNA"/>
</dbReference>
<dbReference type="PANTHER" id="PTHR34203">
    <property type="entry name" value="METHYLTRANSFERASE, FKBM FAMILY PROTEIN"/>
    <property type="match status" value="1"/>
</dbReference>
<gene>
    <name evidence="2" type="ORF">UT77_C0001G0142</name>
</gene>
<sequence>MFKIFGFTKKNKEIIRRCYLTALEREPDEVGLNHYLKMMRSIIKPNGIDEKKLIKILKESGEGKKVKLAKVYDHKPPYVFTGLYNIKYWIRPNSVLDNAIVKNGIFNGWLCTKLKGLINKDSVIFDVGANAGLLSLPFAKKCVPLGKVYSFDPDEKVVSQLKKNIKLNSFSNIIVEEMALQDNPATEKVTLNINRAVQDNGLRNDGLSTIVANLTYKISEKIVNASTIDRYVKENKIKKIEFIKIDAEGADLKVLKGGRETIKKSRPIVFYEHSPVLERFGNFKNLQKAFMFMQKLGYKQYLKVKNKKLDLIEIKKYSQGLPDGDIICFHKLNLPN</sequence>
<dbReference type="PANTHER" id="PTHR34203:SF15">
    <property type="entry name" value="SLL1173 PROTEIN"/>
    <property type="match status" value="1"/>
</dbReference>
<dbReference type="InterPro" id="IPR029063">
    <property type="entry name" value="SAM-dependent_MTases_sf"/>
</dbReference>